<evidence type="ECO:0000256" key="4">
    <source>
        <dbReference type="ARBA" id="ARBA00023054"/>
    </source>
</evidence>
<dbReference type="GO" id="GO:0006886">
    <property type="term" value="P:intracellular protein transport"/>
    <property type="evidence" value="ECO:0007669"/>
    <property type="project" value="InterPro"/>
</dbReference>
<dbReference type="GO" id="GO:0016020">
    <property type="term" value="C:membrane"/>
    <property type="evidence" value="ECO:0007669"/>
    <property type="project" value="TreeGrafter"/>
</dbReference>
<dbReference type="PANTHER" id="PTHR12702:SF0">
    <property type="entry name" value="EXOCYST COMPLEX COMPONENT 6"/>
    <property type="match status" value="1"/>
</dbReference>
<evidence type="ECO:0000256" key="3">
    <source>
        <dbReference type="ARBA" id="ARBA00022483"/>
    </source>
</evidence>
<dbReference type="GO" id="GO:0000145">
    <property type="term" value="C:exocyst"/>
    <property type="evidence" value="ECO:0007669"/>
    <property type="project" value="TreeGrafter"/>
</dbReference>
<name>A0AAD1U7Q9_EUPCR</name>
<keyword evidence="4" id="KW-0175">Coiled coil</keyword>
<protein>
    <recommendedName>
        <fullName evidence="5">Exocyst complex subunit EXOC6/Sec15 C-terminal domain-containing protein</fullName>
    </recommendedName>
</protein>
<dbReference type="InterPro" id="IPR046361">
    <property type="entry name" value="EXOC6/Sec15_C"/>
</dbReference>
<keyword evidence="2" id="KW-0813">Transport</keyword>
<comment type="caution">
    <text evidence="6">The sequence shown here is derived from an EMBL/GenBank/DDBJ whole genome shotgun (WGS) entry which is preliminary data.</text>
</comment>
<evidence type="ECO:0000313" key="6">
    <source>
        <dbReference type="EMBL" id="CAI2362885.1"/>
    </source>
</evidence>
<dbReference type="InterPro" id="IPR007225">
    <property type="entry name" value="EXOC6/Sec15"/>
</dbReference>
<dbReference type="Gene3D" id="1.10.357.30">
    <property type="entry name" value="Exocyst complex subunit Sec15 C-terminal domain, N-terminal subdomain"/>
    <property type="match status" value="1"/>
</dbReference>
<evidence type="ECO:0000256" key="1">
    <source>
        <dbReference type="ARBA" id="ARBA00007944"/>
    </source>
</evidence>
<sequence length="547" mass="64268">MKRIGGIETMPMLRSKTSTRVTFNRNFSMRKEKMEKFQSGDEKLSNVIEEEPAGSDHFMVDIHLNKYINMKNLAKKLKSFDKLKEKVTMSRKAELFQLCDLANCANVSENLKKLMGFFMVQKYLVRFCPELYSDSDNKFLVTQSNSLLEVSVAEVAKEEDYKKFKMINQELITYIAGMESLGLMKNESLMNVLFQYNEVYLDQLGDFVCAKINTICEEESYSEIQLNNHQDFVKYIEHYGIQIDEEDQSFPRFLPYSMMVKSINDIIQDAIQEIIIYNEDDNVLFYLNIDKLLCSIISTLKDHFCTESQMGIPQIATLCNNIEYLKKSIPFYQSCGYKCLKNDSIFSYNFSALALFNQFKSQCEEKLYNQFRIKINDFLTFVKEQEWSVKAVNEEPSEYITFIVEWLRVNLTTLAVHNSSIVYHACVTSFEYLASRILDIIANEKYITKINMNDIYNLKLDFDYLEHYVIEELKDQYPRAFSALGELRQFLDLVQGDIMSYFDENMYREHYRMVKEAKLKKVLSKMKDKSIDKIVKKFLKALKNKSS</sequence>
<gene>
    <name evidence="6" type="ORF">ECRASSUSDP1_LOCUS4215</name>
</gene>
<dbReference type="GO" id="GO:0006893">
    <property type="term" value="P:Golgi to plasma membrane transport"/>
    <property type="evidence" value="ECO:0007669"/>
    <property type="project" value="TreeGrafter"/>
</dbReference>
<dbReference type="Gene3D" id="1.20.58.670">
    <property type="entry name" value="Dsl1p vesicle tethering complex, Tip20p subunit, domain D"/>
    <property type="match status" value="1"/>
</dbReference>
<dbReference type="AlphaFoldDB" id="A0AAD1U7Q9"/>
<dbReference type="Pfam" id="PF04091">
    <property type="entry name" value="Sec15_C"/>
    <property type="match status" value="1"/>
</dbReference>
<feature type="domain" description="Exocyst complex subunit EXOC6/Sec15 C-terminal" evidence="5">
    <location>
        <begin position="189"/>
        <end position="525"/>
    </location>
</feature>
<accession>A0AAD1U7Q9</accession>
<reference evidence="6" key="1">
    <citation type="submission" date="2023-07" db="EMBL/GenBank/DDBJ databases">
        <authorList>
            <consortium name="AG Swart"/>
            <person name="Singh M."/>
            <person name="Singh A."/>
            <person name="Seah K."/>
            <person name="Emmerich C."/>
        </authorList>
    </citation>
    <scope>NUCLEOTIDE SEQUENCE</scope>
    <source>
        <strain evidence="6">DP1</strain>
    </source>
</reference>
<dbReference type="InterPro" id="IPR042044">
    <property type="entry name" value="EXOC6PINT-1/Sec15/Tip20_C_dom2"/>
</dbReference>
<comment type="similarity">
    <text evidence="1">Belongs to the SEC15 family.</text>
</comment>
<dbReference type="EMBL" id="CAMPGE010004044">
    <property type="protein sequence ID" value="CAI2362885.1"/>
    <property type="molecule type" value="Genomic_DNA"/>
</dbReference>
<keyword evidence="3" id="KW-0268">Exocytosis</keyword>
<proteinExistence type="inferred from homology"/>
<dbReference type="Proteomes" id="UP001295684">
    <property type="component" value="Unassembled WGS sequence"/>
</dbReference>
<keyword evidence="7" id="KW-1185">Reference proteome</keyword>
<dbReference type="PANTHER" id="PTHR12702">
    <property type="entry name" value="SEC15"/>
    <property type="match status" value="1"/>
</dbReference>
<dbReference type="InterPro" id="IPR042045">
    <property type="entry name" value="EXOC6/Sec15_C_dom1"/>
</dbReference>
<organism evidence="6 7">
    <name type="scientific">Euplotes crassus</name>
    <dbReference type="NCBI Taxonomy" id="5936"/>
    <lineage>
        <taxon>Eukaryota</taxon>
        <taxon>Sar</taxon>
        <taxon>Alveolata</taxon>
        <taxon>Ciliophora</taxon>
        <taxon>Intramacronucleata</taxon>
        <taxon>Spirotrichea</taxon>
        <taxon>Hypotrichia</taxon>
        <taxon>Euplotida</taxon>
        <taxon>Euplotidae</taxon>
        <taxon>Moneuplotes</taxon>
    </lineage>
</organism>
<dbReference type="GO" id="GO:0090522">
    <property type="term" value="P:vesicle tethering involved in exocytosis"/>
    <property type="evidence" value="ECO:0007669"/>
    <property type="project" value="InterPro"/>
</dbReference>
<evidence type="ECO:0000259" key="5">
    <source>
        <dbReference type="Pfam" id="PF04091"/>
    </source>
</evidence>
<evidence type="ECO:0000313" key="7">
    <source>
        <dbReference type="Proteomes" id="UP001295684"/>
    </source>
</evidence>
<evidence type="ECO:0000256" key="2">
    <source>
        <dbReference type="ARBA" id="ARBA00022448"/>
    </source>
</evidence>